<dbReference type="PANTHER" id="PTHR32468:SF18">
    <property type="entry name" value="CATION_H(+) ANTIPORTER 1"/>
    <property type="match status" value="1"/>
</dbReference>
<feature type="transmembrane region" description="Helical" evidence="10">
    <location>
        <begin position="351"/>
        <end position="375"/>
    </location>
</feature>
<feature type="transmembrane region" description="Helical" evidence="10">
    <location>
        <begin position="170"/>
        <end position="192"/>
    </location>
</feature>
<proteinExistence type="inferred from homology"/>
<dbReference type="Gene3D" id="1.20.1530.20">
    <property type="match status" value="1"/>
</dbReference>
<protein>
    <recommendedName>
        <fullName evidence="16">Cation/H+ exchanger domain-containing protein</fullName>
    </recommendedName>
</protein>
<feature type="transmembrane region" description="Helical" evidence="10">
    <location>
        <begin position="204"/>
        <end position="224"/>
    </location>
</feature>
<keyword evidence="3" id="KW-0633">Potassium transport</keyword>
<keyword evidence="7" id="KW-0406">Ion transport</keyword>
<dbReference type="GO" id="GO:1902600">
    <property type="term" value="P:proton transmembrane transport"/>
    <property type="evidence" value="ECO:0007669"/>
    <property type="project" value="InterPro"/>
</dbReference>
<dbReference type="EMBL" id="JAINDJ010000002">
    <property type="protein sequence ID" value="KAG9459513.1"/>
    <property type="molecule type" value="Genomic_DNA"/>
</dbReference>
<keyword evidence="8 10" id="KW-0472">Membrane</keyword>
<evidence type="ECO:0000256" key="4">
    <source>
        <dbReference type="ARBA" id="ARBA00022692"/>
    </source>
</evidence>
<keyword evidence="2" id="KW-0813">Transport</keyword>
<reference evidence="14 15" key="1">
    <citation type="submission" date="2021-07" db="EMBL/GenBank/DDBJ databases">
        <title>The Aristolochia fimbriata genome: insights into angiosperm evolution, floral development and chemical biosynthesis.</title>
        <authorList>
            <person name="Jiao Y."/>
        </authorList>
    </citation>
    <scope>NUCLEOTIDE SEQUENCE [LARGE SCALE GENOMIC DNA]</scope>
    <source>
        <strain evidence="14">IBCAS-2021</strain>
        <tissue evidence="14">Leaf</tissue>
    </source>
</reference>
<evidence type="ECO:0000256" key="2">
    <source>
        <dbReference type="ARBA" id="ARBA00022448"/>
    </source>
</evidence>
<dbReference type="Pfam" id="PF00999">
    <property type="entry name" value="Na_H_Exchanger"/>
    <property type="match status" value="1"/>
</dbReference>
<evidence type="ECO:0008006" key="16">
    <source>
        <dbReference type="Google" id="ProtNLM"/>
    </source>
</evidence>
<evidence type="ECO:0000259" key="11">
    <source>
        <dbReference type="Pfam" id="PF00999"/>
    </source>
</evidence>
<evidence type="ECO:0000256" key="7">
    <source>
        <dbReference type="ARBA" id="ARBA00023065"/>
    </source>
</evidence>
<dbReference type="InterPro" id="IPR057290">
    <property type="entry name" value="CHX17_C"/>
</dbReference>
<name>A0AAV7FHN9_ARIFI</name>
<evidence type="ECO:0000256" key="3">
    <source>
        <dbReference type="ARBA" id="ARBA00022538"/>
    </source>
</evidence>
<feature type="transmembrane region" description="Helical" evidence="10">
    <location>
        <begin position="420"/>
        <end position="440"/>
    </location>
</feature>
<feature type="transmembrane region" description="Helical" evidence="10">
    <location>
        <begin position="277"/>
        <end position="297"/>
    </location>
</feature>
<evidence type="ECO:0000256" key="1">
    <source>
        <dbReference type="ARBA" id="ARBA00004141"/>
    </source>
</evidence>
<dbReference type="InterPro" id="IPR006153">
    <property type="entry name" value="Cation/H_exchanger_TM"/>
</dbReference>
<evidence type="ECO:0000313" key="15">
    <source>
        <dbReference type="Proteomes" id="UP000825729"/>
    </source>
</evidence>
<keyword evidence="6 10" id="KW-1133">Transmembrane helix</keyword>
<evidence type="ECO:0000259" key="13">
    <source>
        <dbReference type="Pfam" id="PF23259"/>
    </source>
</evidence>
<dbReference type="Pfam" id="PF23256">
    <property type="entry name" value="CHX17_2nd"/>
    <property type="match status" value="1"/>
</dbReference>
<evidence type="ECO:0000256" key="8">
    <source>
        <dbReference type="ARBA" id="ARBA00023136"/>
    </source>
</evidence>
<keyword evidence="5" id="KW-0630">Potassium</keyword>
<dbReference type="Proteomes" id="UP000825729">
    <property type="component" value="Unassembled WGS sequence"/>
</dbReference>
<keyword evidence="4 10" id="KW-0812">Transmembrane</keyword>
<dbReference type="GO" id="GO:0006885">
    <property type="term" value="P:regulation of pH"/>
    <property type="evidence" value="ECO:0007669"/>
    <property type="project" value="TreeGrafter"/>
</dbReference>
<evidence type="ECO:0000313" key="14">
    <source>
        <dbReference type="EMBL" id="KAG9459513.1"/>
    </source>
</evidence>
<accession>A0AAV7FHN9</accession>
<dbReference type="InterPro" id="IPR050794">
    <property type="entry name" value="CPA2_transporter"/>
</dbReference>
<keyword evidence="15" id="KW-1185">Reference proteome</keyword>
<evidence type="ECO:0000259" key="12">
    <source>
        <dbReference type="Pfam" id="PF23256"/>
    </source>
</evidence>
<organism evidence="14 15">
    <name type="scientific">Aristolochia fimbriata</name>
    <name type="common">White veined hardy Dutchman's pipe vine</name>
    <dbReference type="NCBI Taxonomy" id="158543"/>
    <lineage>
        <taxon>Eukaryota</taxon>
        <taxon>Viridiplantae</taxon>
        <taxon>Streptophyta</taxon>
        <taxon>Embryophyta</taxon>
        <taxon>Tracheophyta</taxon>
        <taxon>Spermatophyta</taxon>
        <taxon>Magnoliopsida</taxon>
        <taxon>Magnoliidae</taxon>
        <taxon>Piperales</taxon>
        <taxon>Aristolochiaceae</taxon>
        <taxon>Aristolochia</taxon>
    </lineage>
</organism>
<feature type="domain" description="Cation/H(+) antiporter C-terminal" evidence="13">
    <location>
        <begin position="634"/>
        <end position="799"/>
    </location>
</feature>
<feature type="transmembrane region" description="Helical" evidence="10">
    <location>
        <begin position="317"/>
        <end position="339"/>
    </location>
</feature>
<dbReference type="GO" id="GO:0015297">
    <property type="term" value="F:antiporter activity"/>
    <property type="evidence" value="ECO:0007669"/>
    <property type="project" value="InterPro"/>
</dbReference>
<dbReference type="GO" id="GO:0016020">
    <property type="term" value="C:membrane"/>
    <property type="evidence" value="ECO:0007669"/>
    <property type="project" value="UniProtKB-SubCell"/>
</dbReference>
<dbReference type="InterPro" id="IPR057291">
    <property type="entry name" value="CHX17_2nd"/>
</dbReference>
<comment type="caution">
    <text evidence="14">The sequence shown here is derived from an EMBL/GenBank/DDBJ whole genome shotgun (WGS) entry which is preliminary data.</text>
</comment>
<feature type="transmembrane region" description="Helical" evidence="10">
    <location>
        <begin position="236"/>
        <end position="256"/>
    </location>
</feature>
<evidence type="ECO:0000256" key="10">
    <source>
        <dbReference type="SAM" id="Phobius"/>
    </source>
</evidence>
<dbReference type="GO" id="GO:0012505">
    <property type="term" value="C:endomembrane system"/>
    <property type="evidence" value="ECO:0007669"/>
    <property type="project" value="TreeGrafter"/>
</dbReference>
<comment type="subcellular location">
    <subcellularLocation>
        <location evidence="1">Membrane</location>
        <topology evidence="1">Multi-pass membrane protein</topology>
    </subcellularLocation>
</comment>
<feature type="domain" description="Cation/H(+) antiporter central" evidence="12">
    <location>
        <begin position="497"/>
        <end position="620"/>
    </location>
</feature>
<dbReference type="PANTHER" id="PTHR32468">
    <property type="entry name" value="CATION/H + ANTIPORTER"/>
    <property type="match status" value="1"/>
</dbReference>
<dbReference type="AlphaFoldDB" id="A0AAV7FHN9"/>
<evidence type="ECO:0000256" key="5">
    <source>
        <dbReference type="ARBA" id="ARBA00022958"/>
    </source>
</evidence>
<feature type="transmembrane region" description="Helical" evidence="10">
    <location>
        <begin position="138"/>
        <end position="158"/>
    </location>
</feature>
<dbReference type="InterPro" id="IPR038770">
    <property type="entry name" value="Na+/solute_symporter_sf"/>
</dbReference>
<feature type="transmembrane region" description="Helical" evidence="10">
    <location>
        <begin position="387"/>
        <end position="408"/>
    </location>
</feature>
<feature type="domain" description="Cation/H+ exchanger transmembrane" evidence="11">
    <location>
        <begin position="76"/>
        <end position="441"/>
    </location>
</feature>
<dbReference type="Pfam" id="PF23259">
    <property type="entry name" value="CHX17_C"/>
    <property type="match status" value="1"/>
</dbReference>
<dbReference type="GO" id="GO:0006813">
    <property type="term" value="P:potassium ion transport"/>
    <property type="evidence" value="ECO:0007669"/>
    <property type="project" value="UniProtKB-KW"/>
</dbReference>
<evidence type="ECO:0000256" key="9">
    <source>
        <dbReference type="ARBA" id="ARBA00038341"/>
    </source>
</evidence>
<comment type="similarity">
    <text evidence="9">Belongs to the monovalent cation:proton antiporter 2 (CPA2) transporter (TC 2.A.37) family. CHX (TC 2.A.37.4) subfamily.</text>
</comment>
<gene>
    <name evidence="14" type="ORF">H6P81_004021</name>
</gene>
<evidence type="ECO:0000256" key="6">
    <source>
        <dbReference type="ARBA" id="ARBA00022989"/>
    </source>
</evidence>
<sequence>MAAAAAAAVVSTLGRQTPLGRTSLFTSTILPWRVTHRRCDDSGVNLFHMKATLSLRPVIIPDESLPPILSLPRYTRAGIVLGPTIWASDGVFNKFVFPKDISMYHSLVGDVARVLFIFLVGLELNIPHMIQTKRLPGAIAAGAIASSLILGGAASHVLYDATDATGSRLFFALLFSALLSSTASPVTIEMCTRLKLVTSNIGRLAVSAALVNDLASLLFLSLMTSRAGSNYRLDDYFTELGLLLLLVSILIIIFRISIQILNRMYPQRKKLRRMETLWIITFVVGIVWIVKKSHYSPMVGSFFVGLSFPKDGKIHKLLVQQLVVLVHELVFPIYFGYTGASTDVKVIGKDWTTVCLIIAVAGLSTLGKMAGTVAVTSYYSMTLTEGIVLGLLLNVKAHLNIMFMGIFARRGVWSNDDQMVLLIPTLLCTVVAGPLVGWILKGERRTMKLGKVGLEYAPLEGELHIVSCIYAPRHVPAMLNLIEASRWGEGTVKASVIHLIQLTEKMATTLLYHQRPEDEDDENDEDGRHIGDAVDSFSGKTGLCVVLHHACFAFEGMHKDVCKIAEREFPSMVVVPFHKHVRVDGRIEVTNEGYQIANNKILEKAYCTVGVLLDRGFGGLVYTLDASSDPFGVGVLVVFLGGADDREAAAFAGKLAYHPRMSVVLMRFLPAAKEEAKVNEASPLAGENEEVILSIPERAEDKERDGQFLASFHERYVASGLVTYIEKRVHGGIEIAMTLSSMKGEYTLFVVGRGKHDESSTMTTGLRDFEDYSHLGPIGSLLASQEFIGQGSVLVVQQCVASGQNDQIKEQT</sequence>